<dbReference type="Gene3D" id="2.60.40.420">
    <property type="entry name" value="Cupredoxins - blue copper proteins"/>
    <property type="match status" value="1"/>
</dbReference>
<comment type="catalytic activity">
    <reaction evidence="15">
        <text>4 Fe(II)-[cytochrome c] + O2 + 8 H(+)(in) = 4 Fe(III)-[cytochrome c] + 2 H2O + 4 H(+)(out)</text>
        <dbReference type="Rhea" id="RHEA:11436"/>
        <dbReference type="Rhea" id="RHEA-COMP:10350"/>
        <dbReference type="Rhea" id="RHEA-COMP:14399"/>
        <dbReference type="ChEBI" id="CHEBI:15377"/>
        <dbReference type="ChEBI" id="CHEBI:15378"/>
        <dbReference type="ChEBI" id="CHEBI:15379"/>
        <dbReference type="ChEBI" id="CHEBI:29033"/>
        <dbReference type="ChEBI" id="CHEBI:29034"/>
        <dbReference type="EC" id="7.1.1.9"/>
    </reaction>
</comment>
<evidence type="ECO:0000256" key="13">
    <source>
        <dbReference type="ARBA" id="ARBA00024688"/>
    </source>
</evidence>
<reference evidence="20 21" key="1">
    <citation type="submission" date="2010-04" db="EMBL/GenBank/DDBJ databases">
        <authorList>
            <person name="Qin X."/>
            <person name="Bachman B."/>
            <person name="Battles P."/>
            <person name="Bell A."/>
            <person name="Bess C."/>
            <person name="Bickham C."/>
            <person name="Chaboub L."/>
            <person name="Chen D."/>
            <person name="Coyle M."/>
            <person name="Deiros D.R."/>
            <person name="Dinh H."/>
            <person name="Forbes L."/>
            <person name="Fowler G."/>
            <person name="Francisco L."/>
            <person name="Fu Q."/>
            <person name="Gubbala S."/>
            <person name="Hale W."/>
            <person name="Han Y."/>
            <person name="Hemphill L."/>
            <person name="Highlander S.K."/>
            <person name="Hirani K."/>
            <person name="Hogues M."/>
            <person name="Jackson L."/>
            <person name="Jakkamsetti A."/>
            <person name="Javaid M."/>
            <person name="Jiang H."/>
            <person name="Korchina V."/>
            <person name="Kovar C."/>
            <person name="Lara F."/>
            <person name="Lee S."/>
            <person name="Mata R."/>
            <person name="Mathew T."/>
            <person name="Moen C."/>
            <person name="Morales K."/>
            <person name="Munidasa M."/>
            <person name="Nazareth L."/>
            <person name="Ngo R."/>
            <person name="Nguyen L."/>
            <person name="Okwuonu G."/>
            <person name="Ongeri F."/>
            <person name="Patil S."/>
            <person name="Petrosino J."/>
            <person name="Pham C."/>
            <person name="Pham P."/>
            <person name="Pu L.-L."/>
            <person name="Puazo M."/>
            <person name="Raj R."/>
            <person name="Reid J."/>
            <person name="Rouhana J."/>
            <person name="Saada N."/>
            <person name="Shang Y."/>
            <person name="Simmons D."/>
            <person name="Thornton R."/>
            <person name="Warren J."/>
            <person name="Weissenberger G."/>
            <person name="Zhang J."/>
            <person name="Zhang L."/>
            <person name="Zhou C."/>
            <person name="Zhu D."/>
            <person name="Muzny D."/>
            <person name="Worley K."/>
            <person name="Gibbs R."/>
        </authorList>
    </citation>
    <scope>NUCLEOTIDE SEQUENCE [LARGE SCALE GENOMIC DNA]</scope>
    <source>
        <strain evidence="20 21">ATCC 49957</strain>
    </source>
</reference>
<keyword evidence="10 16" id="KW-0408">Iron</keyword>
<evidence type="ECO:0000256" key="7">
    <source>
        <dbReference type="ARBA" id="ARBA00022723"/>
    </source>
</evidence>
<comment type="caution">
    <text evidence="20">The sequence shown here is derived from an EMBL/GenBank/DDBJ whole genome shotgun (WGS) entry which is preliminary data.</text>
</comment>
<keyword evidence="5" id="KW-0679">Respiratory chain</keyword>
<evidence type="ECO:0000256" key="2">
    <source>
        <dbReference type="ARBA" id="ARBA00007866"/>
    </source>
</evidence>
<gene>
    <name evidence="20" type="primary">coxB</name>
    <name evidence="20" type="ORF">HMPREF0731_1813</name>
</gene>
<comment type="subcellular location">
    <subcellularLocation>
        <location evidence="1">Membrane</location>
        <topology evidence="1">Multi-pass membrane protein</topology>
    </subcellularLocation>
</comment>
<evidence type="ECO:0000256" key="6">
    <source>
        <dbReference type="ARBA" id="ARBA00022692"/>
    </source>
</evidence>
<evidence type="ECO:0000259" key="19">
    <source>
        <dbReference type="PROSITE" id="PS51007"/>
    </source>
</evidence>
<keyword evidence="9 17" id="KW-1133">Transmembrane helix</keyword>
<dbReference type="GO" id="GO:0005507">
    <property type="term" value="F:copper ion binding"/>
    <property type="evidence" value="ECO:0007669"/>
    <property type="project" value="InterPro"/>
</dbReference>
<dbReference type="GO" id="GO:0042773">
    <property type="term" value="P:ATP synthesis coupled electron transport"/>
    <property type="evidence" value="ECO:0007669"/>
    <property type="project" value="TreeGrafter"/>
</dbReference>
<comment type="similarity">
    <text evidence="2">Belongs to the cytochrome c oxidase subunit 2 family.</text>
</comment>
<dbReference type="InterPro" id="IPR014222">
    <property type="entry name" value="Cyt_c_oxidase_su2"/>
</dbReference>
<keyword evidence="7 16" id="KW-0479">Metal-binding</keyword>
<dbReference type="SUPFAM" id="SSF46626">
    <property type="entry name" value="Cytochrome c"/>
    <property type="match status" value="1"/>
</dbReference>
<evidence type="ECO:0000313" key="21">
    <source>
        <dbReference type="Proteomes" id="UP000005324"/>
    </source>
</evidence>
<dbReference type="GO" id="GO:0016020">
    <property type="term" value="C:membrane"/>
    <property type="evidence" value="ECO:0007669"/>
    <property type="project" value="UniProtKB-SubCell"/>
</dbReference>
<feature type="transmembrane region" description="Helical" evidence="17">
    <location>
        <begin position="39"/>
        <end position="62"/>
    </location>
</feature>
<dbReference type="InterPro" id="IPR034236">
    <property type="entry name" value="CuRO_CcO_Caa3_II"/>
</dbReference>
<keyword evidence="6 17" id="KW-0812">Transmembrane</keyword>
<keyword evidence="21" id="KW-1185">Reference proteome</keyword>
<evidence type="ECO:0000256" key="1">
    <source>
        <dbReference type="ARBA" id="ARBA00004141"/>
    </source>
</evidence>
<dbReference type="NCBIfam" id="TIGR02866">
    <property type="entry name" value="CoxB"/>
    <property type="match status" value="1"/>
</dbReference>
<dbReference type="InterPro" id="IPR009056">
    <property type="entry name" value="Cyt_c-like_dom"/>
</dbReference>
<evidence type="ECO:0000256" key="3">
    <source>
        <dbReference type="ARBA" id="ARBA00022448"/>
    </source>
</evidence>
<dbReference type="EMBL" id="ADVL01000294">
    <property type="protein sequence ID" value="EFH11965.1"/>
    <property type="molecule type" value="Genomic_DNA"/>
</dbReference>
<dbReference type="InterPro" id="IPR036909">
    <property type="entry name" value="Cyt_c-like_dom_sf"/>
</dbReference>
<evidence type="ECO:0000313" key="20">
    <source>
        <dbReference type="EMBL" id="EFH11965.1"/>
    </source>
</evidence>
<dbReference type="InterPro" id="IPR001505">
    <property type="entry name" value="Copper_CuA"/>
</dbReference>
<keyword evidence="3" id="KW-0813">Transport</keyword>
<dbReference type="SUPFAM" id="SSF49503">
    <property type="entry name" value="Cupredoxins"/>
    <property type="match status" value="1"/>
</dbReference>
<evidence type="ECO:0000259" key="18">
    <source>
        <dbReference type="PROSITE" id="PS50857"/>
    </source>
</evidence>
<dbReference type="GO" id="GO:0004129">
    <property type="term" value="F:cytochrome-c oxidase activity"/>
    <property type="evidence" value="ECO:0007669"/>
    <property type="project" value="UniProtKB-EC"/>
</dbReference>
<feature type="transmembrane region" description="Helical" evidence="17">
    <location>
        <begin position="6"/>
        <end position="27"/>
    </location>
</feature>
<evidence type="ECO:0000256" key="15">
    <source>
        <dbReference type="ARBA" id="ARBA00047816"/>
    </source>
</evidence>
<evidence type="ECO:0000256" key="8">
    <source>
        <dbReference type="ARBA" id="ARBA00022982"/>
    </source>
</evidence>
<keyword evidence="4 16" id="KW-0349">Heme</keyword>
<keyword evidence="12 17" id="KW-0472">Membrane</keyword>
<dbReference type="Pfam" id="PF00034">
    <property type="entry name" value="Cytochrom_C"/>
    <property type="match status" value="1"/>
</dbReference>
<dbReference type="PROSITE" id="PS00078">
    <property type="entry name" value="COX2"/>
    <property type="match status" value="1"/>
</dbReference>
<proteinExistence type="inferred from homology"/>
<protein>
    <recommendedName>
        <fullName evidence="14">Cytochrome aa3 subunit 2</fullName>
    </recommendedName>
</protein>
<feature type="domain" description="Cytochrome oxidase subunit II copper A binding" evidence="18">
    <location>
        <begin position="75"/>
        <end position="190"/>
    </location>
</feature>
<dbReference type="InterPro" id="IPR045187">
    <property type="entry name" value="CcO_II"/>
</dbReference>
<sequence>MAWLWWVMLAASLPILALVCGFALYAFRRERRGQGLHVRRFVIGWGLVFPVSVLAVLLVVSLRTGEALLARPEEPDVVRVTAIGHRWWWEFIQTDAAGQALHSANELHIPAGRKVEVRIEAHDVIHSFWVPRLTGKMDAIPGHPNLLRLQADAPGVYDGQCAEFCGLQHARMRFRVRAHPPEEYAAALARLAAARPDPAHPGATPFAQNCASCHSAEPGVAGAAPNLAGLAQRDRLGAGALEYRDAGDLRLWLTRHERIKPGSGEPSHAALPAAELDAIIDYLESAR</sequence>
<evidence type="ECO:0000256" key="9">
    <source>
        <dbReference type="ARBA" id="ARBA00022989"/>
    </source>
</evidence>
<evidence type="ECO:0000256" key="12">
    <source>
        <dbReference type="ARBA" id="ARBA00023136"/>
    </source>
</evidence>
<evidence type="ECO:0000256" key="5">
    <source>
        <dbReference type="ARBA" id="ARBA00022660"/>
    </source>
</evidence>
<organism evidence="20 21">
    <name type="scientific">Pseudoroseomonas cervicalis ATCC 49957</name>
    <dbReference type="NCBI Taxonomy" id="525371"/>
    <lineage>
        <taxon>Bacteria</taxon>
        <taxon>Pseudomonadati</taxon>
        <taxon>Pseudomonadota</taxon>
        <taxon>Alphaproteobacteria</taxon>
        <taxon>Acetobacterales</taxon>
        <taxon>Roseomonadaceae</taxon>
        <taxon>Roseomonas</taxon>
    </lineage>
</organism>
<evidence type="ECO:0000256" key="4">
    <source>
        <dbReference type="ARBA" id="ARBA00022617"/>
    </source>
</evidence>
<dbReference type="GO" id="GO:0016491">
    <property type="term" value="F:oxidoreductase activity"/>
    <property type="evidence" value="ECO:0007669"/>
    <property type="project" value="UniProtKB-KW"/>
</dbReference>
<name>D5RL52_9PROT</name>
<keyword evidence="11" id="KW-0186">Copper</keyword>
<dbReference type="PANTHER" id="PTHR22888:SF9">
    <property type="entry name" value="CYTOCHROME C OXIDASE SUBUNIT 2"/>
    <property type="match status" value="1"/>
</dbReference>
<dbReference type="InterPro" id="IPR008972">
    <property type="entry name" value="Cupredoxin"/>
</dbReference>
<evidence type="ECO:0000256" key="14">
    <source>
        <dbReference type="ARBA" id="ARBA00031399"/>
    </source>
</evidence>
<dbReference type="Pfam" id="PF00116">
    <property type="entry name" value="COX2"/>
    <property type="match status" value="1"/>
</dbReference>
<evidence type="ECO:0000256" key="11">
    <source>
        <dbReference type="ARBA" id="ARBA00023008"/>
    </source>
</evidence>
<dbReference type="GO" id="GO:0020037">
    <property type="term" value="F:heme binding"/>
    <property type="evidence" value="ECO:0007669"/>
    <property type="project" value="InterPro"/>
</dbReference>
<accession>D5RL52</accession>
<comment type="function">
    <text evidence="13">Subunits I and II form the functional core of the enzyme complex. Electrons originating in cytochrome c are transferred via heme a and Cu(A) to the binuclear center formed by heme a3 and Cu(B).</text>
</comment>
<dbReference type="Proteomes" id="UP000005324">
    <property type="component" value="Unassembled WGS sequence"/>
</dbReference>
<dbReference type="AlphaFoldDB" id="D5RL52"/>
<dbReference type="PROSITE" id="PS50857">
    <property type="entry name" value="COX2_CUA"/>
    <property type="match status" value="1"/>
</dbReference>
<dbReference type="PROSITE" id="PS51007">
    <property type="entry name" value="CYTC"/>
    <property type="match status" value="1"/>
</dbReference>
<dbReference type="InterPro" id="IPR002429">
    <property type="entry name" value="CcO_II-like_C"/>
</dbReference>
<dbReference type="PANTHER" id="PTHR22888">
    <property type="entry name" value="CYTOCHROME C OXIDASE, SUBUNIT II"/>
    <property type="match status" value="1"/>
</dbReference>
<evidence type="ECO:0000256" key="17">
    <source>
        <dbReference type="SAM" id="Phobius"/>
    </source>
</evidence>
<evidence type="ECO:0000256" key="16">
    <source>
        <dbReference type="PROSITE-ProRule" id="PRU00433"/>
    </source>
</evidence>
<keyword evidence="20" id="KW-0560">Oxidoreductase</keyword>
<keyword evidence="8" id="KW-0249">Electron transport</keyword>
<feature type="domain" description="Cytochrome c" evidence="19">
    <location>
        <begin position="197"/>
        <end position="287"/>
    </location>
</feature>
<evidence type="ECO:0000256" key="10">
    <source>
        <dbReference type="ARBA" id="ARBA00023004"/>
    </source>
</evidence>
<dbReference type="HOGENOM" id="CLU_036876_1_1_5"/>
<dbReference type="CDD" id="cd04213">
    <property type="entry name" value="CuRO_CcO_Caa3_II"/>
    <property type="match status" value="1"/>
</dbReference>